<feature type="domain" description="Schlafen group 3-like DNA/RNA helicase" evidence="1">
    <location>
        <begin position="260"/>
        <end position="604"/>
    </location>
</feature>
<evidence type="ECO:0000259" key="1">
    <source>
        <dbReference type="Pfam" id="PF09848"/>
    </source>
</evidence>
<evidence type="ECO:0000313" key="3">
    <source>
        <dbReference type="Proteomes" id="UP000450161"/>
    </source>
</evidence>
<comment type="caution">
    <text evidence="2">The sequence shown here is derived from an EMBL/GenBank/DDBJ whole genome shotgun (WGS) entry which is preliminary data.</text>
</comment>
<dbReference type="Gene3D" id="3.40.50.300">
    <property type="entry name" value="P-loop containing nucleotide triphosphate hydrolases"/>
    <property type="match status" value="1"/>
</dbReference>
<sequence>MIIYNSTKRGFLNDIPNIENILTSNVRTKLGEEASEGEIRSWHNSLRYMARVVDSQAIPDDTGVALEYNIPVTNNRIDFIITGLDSKGISNIVMIELKQWQHVQTTEKDGLVVTRYEDGLKETTHPSYQVACYASLLYDFNEAVHLRKVSLHPCVFMHNYVDDGSICDARYQKYTEKAPVFCKNEEDKLREFITRNVSKSDRNKSIYIIENGKIVPSKSLIDCVVKMAQGNPEFKMIDEQKVAYQNILWAYDEYLRTGRKQVVIVKGGPGTGKSVIAVKLLVEMTRRKLLAHYVSKNSAPRNVFYKKFMESKDVHSSIKNLFKSSGGYFDKKVNELDMLIVDEAHRLQQFSGRYGNLGENQIKEIILAAKVSVFFIDEKQLVDFRDIGSVAAIEAWAKYEQADVHHHQLVAQLRCSGSDEYLNWLDHLLQFDNLQPVKLTGTTYEFKVFDSPSEMMEEIKKQNRYKNKSRMVAGYCWNWISKKNSRLKDIVIGDDFAYKWNLTNDKTWSISKGSVDQIGCIHTCQGLEFEYVGVIIGEDLVCKNGIVKVDPLKRASTDHSVRGMNVLKKRNLEEYKVKMRTIIKNTYRTLMTRGMKGCYVYVCDEELRNYIKQWI</sequence>
<dbReference type="SUPFAM" id="SSF52540">
    <property type="entry name" value="P-loop containing nucleoside triphosphate hydrolases"/>
    <property type="match status" value="1"/>
</dbReference>
<organism evidence="2 3">
    <name type="scientific">Segatella copri</name>
    <dbReference type="NCBI Taxonomy" id="165179"/>
    <lineage>
        <taxon>Bacteria</taxon>
        <taxon>Pseudomonadati</taxon>
        <taxon>Bacteroidota</taxon>
        <taxon>Bacteroidia</taxon>
        <taxon>Bacteroidales</taxon>
        <taxon>Prevotellaceae</taxon>
        <taxon>Segatella</taxon>
    </lineage>
</organism>
<dbReference type="InterPro" id="IPR018647">
    <property type="entry name" value="SLFN_3-like_DNA/RNA_helicase"/>
</dbReference>
<gene>
    <name evidence="2" type="ORF">FYJ72_11185</name>
</gene>
<reference evidence="2 3" key="1">
    <citation type="submission" date="2019-08" db="EMBL/GenBank/DDBJ databases">
        <title>In-depth cultivation of the pig gut microbiome towards novel bacterial diversity and tailored functional studies.</title>
        <authorList>
            <person name="Wylensek D."/>
            <person name="Hitch T.C.A."/>
            <person name="Clavel T."/>
        </authorList>
    </citation>
    <scope>NUCLEOTIDE SEQUENCE [LARGE SCALE GENOMIC DNA]</scope>
    <source>
        <strain evidence="2 3">LKV-178-WT-2C</strain>
    </source>
</reference>
<name>A0A6I2U0Z5_9BACT</name>
<proteinExistence type="predicted"/>
<accession>A0A6I2U0Z5</accession>
<protein>
    <submittedName>
        <fullName evidence="2">DUF2075 domain-containing protein</fullName>
    </submittedName>
</protein>
<dbReference type="InterPro" id="IPR027417">
    <property type="entry name" value="P-loop_NTPase"/>
</dbReference>
<evidence type="ECO:0000313" key="2">
    <source>
        <dbReference type="EMBL" id="MST78218.1"/>
    </source>
</evidence>
<dbReference type="EMBL" id="VUNF01000023">
    <property type="protein sequence ID" value="MST78218.1"/>
    <property type="molecule type" value="Genomic_DNA"/>
</dbReference>
<dbReference type="Pfam" id="PF09848">
    <property type="entry name" value="SLFN-g3_helicase"/>
    <property type="match status" value="1"/>
</dbReference>
<dbReference type="AlphaFoldDB" id="A0A6I2U0Z5"/>
<dbReference type="Proteomes" id="UP000450161">
    <property type="component" value="Unassembled WGS sequence"/>
</dbReference>